<dbReference type="InterPro" id="IPR003660">
    <property type="entry name" value="HAMP_dom"/>
</dbReference>
<dbReference type="STRING" id="702114.A1355_22175"/>
<dbReference type="CDD" id="cd16917">
    <property type="entry name" value="HATPase_UhpB-NarQ-NarX-like"/>
    <property type="match status" value="1"/>
</dbReference>
<comment type="subcellular location">
    <subcellularLocation>
        <location evidence="1">Membrane</location>
    </subcellularLocation>
</comment>
<dbReference type="AlphaFoldDB" id="A0A177P0S6"/>
<dbReference type="Gene3D" id="3.30.565.10">
    <property type="entry name" value="Histidine kinase-like ATPase, C-terminal domain"/>
    <property type="match status" value="1"/>
</dbReference>
<dbReference type="InterPro" id="IPR036890">
    <property type="entry name" value="HATPase_C_sf"/>
</dbReference>
<dbReference type="GO" id="GO:0000155">
    <property type="term" value="F:phosphorelay sensor kinase activity"/>
    <property type="evidence" value="ECO:0007669"/>
    <property type="project" value="InterPro"/>
</dbReference>
<dbReference type="EMBL" id="LUUK01000069">
    <property type="protein sequence ID" value="OAI22930.1"/>
    <property type="molecule type" value="Genomic_DNA"/>
</dbReference>
<gene>
    <name evidence="8" type="ORF">A1355_22175</name>
</gene>
<proteinExistence type="predicted"/>
<protein>
    <recommendedName>
        <fullName evidence="7">HAMP domain-containing protein</fullName>
    </recommendedName>
</protein>
<dbReference type="CDD" id="cd06225">
    <property type="entry name" value="HAMP"/>
    <property type="match status" value="1"/>
</dbReference>
<keyword evidence="6" id="KW-1133">Transmembrane helix</keyword>
<dbReference type="GO" id="GO:0016020">
    <property type="term" value="C:membrane"/>
    <property type="evidence" value="ECO:0007669"/>
    <property type="project" value="UniProtKB-SubCell"/>
</dbReference>
<dbReference type="SUPFAM" id="SSF55874">
    <property type="entry name" value="ATPase domain of HSP90 chaperone/DNA topoisomerase II/histidine kinase"/>
    <property type="match status" value="1"/>
</dbReference>
<evidence type="ECO:0000313" key="9">
    <source>
        <dbReference type="Proteomes" id="UP000077628"/>
    </source>
</evidence>
<dbReference type="InterPro" id="IPR003594">
    <property type="entry name" value="HATPase_dom"/>
</dbReference>
<keyword evidence="4" id="KW-0418">Kinase</keyword>
<reference evidence="9" key="1">
    <citation type="submission" date="2016-03" db="EMBL/GenBank/DDBJ databases">
        <authorList>
            <person name="Heylen K."/>
            <person name="De Vos P."/>
            <person name="Vekeman B."/>
        </authorList>
    </citation>
    <scope>NUCLEOTIDE SEQUENCE [LARGE SCALE GENOMIC DNA]</scope>
    <source>
        <strain evidence="9">R-45383</strain>
    </source>
</reference>
<name>A0A177P0S6_9GAMM</name>
<dbReference type="PANTHER" id="PTHR24421">
    <property type="entry name" value="NITRATE/NITRITE SENSOR PROTEIN NARX-RELATED"/>
    <property type="match status" value="1"/>
</dbReference>
<dbReference type="Pfam" id="PF07730">
    <property type="entry name" value="HisKA_3"/>
    <property type="match status" value="1"/>
</dbReference>
<dbReference type="GO" id="GO:0046983">
    <property type="term" value="F:protein dimerization activity"/>
    <property type="evidence" value="ECO:0007669"/>
    <property type="project" value="InterPro"/>
</dbReference>
<feature type="domain" description="HAMP" evidence="7">
    <location>
        <begin position="223"/>
        <end position="275"/>
    </location>
</feature>
<dbReference type="Gene3D" id="1.20.5.1930">
    <property type="match status" value="1"/>
</dbReference>
<keyword evidence="2" id="KW-0597">Phosphoprotein</keyword>
<evidence type="ECO:0000256" key="4">
    <source>
        <dbReference type="ARBA" id="ARBA00022777"/>
    </source>
</evidence>
<dbReference type="PANTHER" id="PTHR24421:SF55">
    <property type="entry name" value="SENSOR HISTIDINE KINASE YDFH"/>
    <property type="match status" value="1"/>
</dbReference>
<evidence type="ECO:0000256" key="1">
    <source>
        <dbReference type="ARBA" id="ARBA00004370"/>
    </source>
</evidence>
<feature type="transmembrane region" description="Helical" evidence="6">
    <location>
        <begin position="21"/>
        <end position="39"/>
    </location>
</feature>
<sequence>MEKHIASCRPAFTKRFWFKLTLVYTVVSIVGIKLLMSVFDTIIHYQHFNEAMQPAAVLQTVTERLKPIRRLMESAALNTKDIADAPEIIDDLMMRENLDDNAVADHLRSSSNPTASYVVFDENDLPIARRLMRADDRIIALLMTHRAAVSGGEAFVPEHLPYSVFINIPLSVREPTKKGRIALLITAKFNIAKQFYRDEDWVSELMPFVITLCIVMSGYLASKNFIRRLRHITSVSSAWRDGDLGRRIIDNDADELSEHSHNLNIMVGQLKELLGLKQQAAIQDERTRMARELHDTVKQNLFALALQLAAISSKAPDLGEAKPYLLESRKILKQAQEQLVGVIAELRIISPKQEGSTVNLLTLCENLESKFNVHIHCVVPPDLMLPDSLFFVVSRVIQESVTNAIRHGNAKLIVISLVKSAMRFELLITDDGTGFNPTLPTEGMGILSMRERAASLPAGTFSIETALGQGATIAITWEEHLSEV</sequence>
<keyword evidence="9" id="KW-1185">Reference proteome</keyword>
<evidence type="ECO:0000256" key="5">
    <source>
        <dbReference type="ARBA" id="ARBA00023012"/>
    </source>
</evidence>
<dbReference type="PROSITE" id="PS50885">
    <property type="entry name" value="HAMP"/>
    <property type="match status" value="1"/>
</dbReference>
<organism evidence="8 9">
    <name type="scientific">Methylomonas koyamae</name>
    <dbReference type="NCBI Taxonomy" id="702114"/>
    <lineage>
        <taxon>Bacteria</taxon>
        <taxon>Pseudomonadati</taxon>
        <taxon>Pseudomonadota</taxon>
        <taxon>Gammaproteobacteria</taxon>
        <taxon>Methylococcales</taxon>
        <taxon>Methylococcaceae</taxon>
        <taxon>Methylomonas</taxon>
    </lineage>
</organism>
<evidence type="ECO:0000313" key="8">
    <source>
        <dbReference type="EMBL" id="OAI22930.1"/>
    </source>
</evidence>
<dbReference type="Gene3D" id="6.10.340.10">
    <property type="match status" value="1"/>
</dbReference>
<comment type="caution">
    <text evidence="8">The sequence shown here is derived from an EMBL/GenBank/DDBJ whole genome shotgun (WGS) entry which is preliminary data.</text>
</comment>
<keyword evidence="6" id="KW-0472">Membrane</keyword>
<evidence type="ECO:0000259" key="7">
    <source>
        <dbReference type="PROSITE" id="PS50885"/>
    </source>
</evidence>
<dbReference type="Pfam" id="PF02518">
    <property type="entry name" value="HATPase_c"/>
    <property type="match status" value="1"/>
</dbReference>
<evidence type="ECO:0000256" key="2">
    <source>
        <dbReference type="ARBA" id="ARBA00022553"/>
    </source>
</evidence>
<keyword evidence="5" id="KW-0902">Two-component regulatory system</keyword>
<evidence type="ECO:0000256" key="3">
    <source>
        <dbReference type="ARBA" id="ARBA00022679"/>
    </source>
</evidence>
<dbReference type="InterPro" id="IPR011712">
    <property type="entry name" value="Sig_transdc_His_kin_sub3_dim/P"/>
</dbReference>
<accession>A0A177P0S6</accession>
<dbReference type="Proteomes" id="UP000077628">
    <property type="component" value="Unassembled WGS sequence"/>
</dbReference>
<keyword evidence="3" id="KW-0808">Transferase</keyword>
<dbReference type="InterPro" id="IPR050482">
    <property type="entry name" value="Sensor_HK_TwoCompSys"/>
</dbReference>
<keyword evidence="6" id="KW-0812">Transmembrane</keyword>
<evidence type="ECO:0000256" key="6">
    <source>
        <dbReference type="SAM" id="Phobius"/>
    </source>
</evidence>